<sequence length="220" mass="25271">MSLIPACRCLRAAHCSRALRLPLHPFQAADLRLLHHRTYATSTDNLPRVAQPATWHSIIPKAFRSQERSKVHTKLQHSKEWNPATFFICIFLLIGSNAIQMLTLRNEFSSFSRKADAKISLLKDVLDRIQRGEQVDVEKVLGTGDEEQEQEWADVIKHIEEEDRLCQAKDRRREKRRLNKEQKAAASASDKETVSKDTGNSDYENQNPRPVQAKEPPGFY</sequence>
<feature type="region of interest" description="Disordered" evidence="1">
    <location>
        <begin position="169"/>
        <end position="220"/>
    </location>
</feature>
<gene>
    <name evidence="2" type="ORF">ABVK25_007420</name>
</gene>
<keyword evidence="3" id="KW-1185">Reference proteome</keyword>
<name>A0ABR4B5T4_9LECA</name>
<dbReference type="InterPro" id="IPR035213">
    <property type="entry name" value="DUF5321"/>
</dbReference>
<feature type="compositionally biased region" description="Basic and acidic residues" evidence="1">
    <location>
        <begin position="179"/>
        <end position="195"/>
    </location>
</feature>
<dbReference type="Pfam" id="PF17254">
    <property type="entry name" value="DUF5321"/>
    <property type="match status" value="1"/>
</dbReference>
<dbReference type="Proteomes" id="UP001590951">
    <property type="component" value="Unassembled WGS sequence"/>
</dbReference>
<comment type="caution">
    <text evidence="2">The sequence shown here is derived from an EMBL/GenBank/DDBJ whole genome shotgun (WGS) entry which is preliminary data.</text>
</comment>
<evidence type="ECO:0000256" key="1">
    <source>
        <dbReference type="SAM" id="MobiDB-lite"/>
    </source>
</evidence>
<evidence type="ECO:0000313" key="3">
    <source>
        <dbReference type="Proteomes" id="UP001590951"/>
    </source>
</evidence>
<proteinExistence type="predicted"/>
<protein>
    <submittedName>
        <fullName evidence="2">Uncharacterized protein</fullName>
    </submittedName>
</protein>
<dbReference type="EMBL" id="JBHFEH010000028">
    <property type="protein sequence ID" value="KAL2052261.1"/>
    <property type="molecule type" value="Genomic_DNA"/>
</dbReference>
<evidence type="ECO:0000313" key="2">
    <source>
        <dbReference type="EMBL" id="KAL2052261.1"/>
    </source>
</evidence>
<organism evidence="2 3">
    <name type="scientific">Lepraria finkii</name>
    <dbReference type="NCBI Taxonomy" id="1340010"/>
    <lineage>
        <taxon>Eukaryota</taxon>
        <taxon>Fungi</taxon>
        <taxon>Dikarya</taxon>
        <taxon>Ascomycota</taxon>
        <taxon>Pezizomycotina</taxon>
        <taxon>Lecanoromycetes</taxon>
        <taxon>OSLEUM clade</taxon>
        <taxon>Lecanoromycetidae</taxon>
        <taxon>Lecanorales</taxon>
        <taxon>Lecanorineae</taxon>
        <taxon>Stereocaulaceae</taxon>
        <taxon>Lepraria</taxon>
    </lineage>
</organism>
<feature type="compositionally biased region" description="Polar residues" evidence="1">
    <location>
        <begin position="196"/>
        <end position="209"/>
    </location>
</feature>
<reference evidence="2 3" key="1">
    <citation type="submission" date="2024-09" db="EMBL/GenBank/DDBJ databases">
        <title>Rethinking Asexuality: The Enigmatic Case of Functional Sexual Genes in Lepraria (Stereocaulaceae).</title>
        <authorList>
            <person name="Doellman M."/>
            <person name="Sun Y."/>
            <person name="Barcenas-Pena A."/>
            <person name="Lumbsch H.T."/>
            <person name="Grewe F."/>
        </authorList>
    </citation>
    <scope>NUCLEOTIDE SEQUENCE [LARGE SCALE GENOMIC DNA]</scope>
    <source>
        <strain evidence="2 3">Grewe 0041</strain>
    </source>
</reference>
<accession>A0ABR4B5T4</accession>